<organism evidence="4 5">
    <name type="scientific">Zea mays</name>
    <name type="common">Maize</name>
    <dbReference type="NCBI Taxonomy" id="4577"/>
    <lineage>
        <taxon>Eukaryota</taxon>
        <taxon>Viridiplantae</taxon>
        <taxon>Streptophyta</taxon>
        <taxon>Embryophyta</taxon>
        <taxon>Tracheophyta</taxon>
        <taxon>Spermatophyta</taxon>
        <taxon>Magnoliopsida</taxon>
        <taxon>Liliopsida</taxon>
        <taxon>Poales</taxon>
        <taxon>Poaceae</taxon>
        <taxon>PACMAD clade</taxon>
        <taxon>Panicoideae</taxon>
        <taxon>Andropogonodae</taxon>
        <taxon>Andropogoneae</taxon>
        <taxon>Tripsacinae</taxon>
        <taxon>Zea</taxon>
    </lineage>
</organism>
<keyword evidence="6" id="KW-1267">Proteomics identification</keyword>
<feature type="region of interest" description="Disordered" evidence="1">
    <location>
        <begin position="138"/>
        <end position="205"/>
    </location>
</feature>
<protein>
    <recommendedName>
        <fullName evidence="7">Coilin</fullName>
    </recommendedName>
</protein>
<evidence type="ECO:0000256" key="1">
    <source>
        <dbReference type="SAM" id="MobiDB-lite"/>
    </source>
</evidence>
<dbReference type="InterPro" id="IPR024822">
    <property type="entry name" value="Coilin"/>
</dbReference>
<sequence length="679" mass="75642">MTRPPPAAPAPVRLRLIFENSRLLRRVQRDEGLRRCWLLLSPELATVANLAAHVAARFRLRRTCPRGVVLSMDGFTLPPFESTCIFRDNDIIRVKQKSCTKHIEHNDVHCIQDHEIIEKRSLPVDGKILAIQDKEDVCKHQEEEAHDDHQLEENATASHSTENNGTSLKRKRNDGVADIPESSKGQRLKVTNSGKHIDYSKKEQNGSKKLKLSVIDIEAKKATPQHETTTTLVEQQKSEGNYQTELKCEAKVTNYDAQSDTKKLESRSARRKKIKRLMKQRGKLQIEKNVHGDSPIAADCPSSSNQDGLPVPSSNQNGSHVHFSSLKADEDESETSDEIVPVVVRPGHIRFEPAGREPDKSPAKELQGTFQWSGTLSKKKGQKWGINSSNKKNADVGYHAGIAGSNTEVNNLVMDIKVTENGFCAVSNRRIDEGSNVEMSSVKAVANEEKSRGVPFDFESLYPLTQLPKEGDLIAYRLVELSSMLCPELSSFRVGKVVLYDPISLRIILLPVQEYPITTEENEDKDEPDMLVDLSPYKEDGSLEIEYSSLLDVRLLKGIEPVPGAFSTPLAETCNEVGSALAKGRPVTLHKNEGNIESQKSPLVANNTNGKSEKTVWEKNDEPGDEVDVQQNGWGTWKQNSTSAWSYRALRSSALGPTMALLRGKNNQRGKPPYRKKGK</sequence>
<feature type="compositionally biased region" description="Polar residues" evidence="1">
    <location>
        <begin position="153"/>
        <end position="167"/>
    </location>
</feature>
<evidence type="ECO:0008006" key="7">
    <source>
        <dbReference type="Google" id="ProtNLM"/>
    </source>
</evidence>
<feature type="compositionally biased region" description="Basic and acidic residues" evidence="1">
    <location>
        <begin position="349"/>
        <end position="363"/>
    </location>
</feature>
<reference evidence="5" key="1">
    <citation type="submission" date="2015-12" db="EMBL/GenBank/DDBJ databases">
        <title>Update maize B73 reference genome by single molecule sequencing technologies.</title>
        <authorList>
            <consortium name="Maize Genome Sequencing Project"/>
            <person name="Ware D."/>
        </authorList>
    </citation>
    <scope>NUCLEOTIDE SEQUENCE [LARGE SCALE GENOMIC DNA]</scope>
    <source>
        <strain evidence="5">cv. B73</strain>
    </source>
</reference>
<dbReference type="PANTHER" id="PTHR15197">
    <property type="entry name" value="COILIN P80"/>
    <property type="match status" value="1"/>
</dbReference>
<evidence type="ECO:0000313" key="4">
    <source>
        <dbReference type="EnsemblPlants" id="Zm00001eb084730_P002"/>
    </source>
</evidence>
<gene>
    <name evidence="4" type="primary">LOC100280055</name>
</gene>
<dbReference type="InterPro" id="IPR031722">
    <property type="entry name" value="Coilin_N"/>
</dbReference>
<feature type="compositionally biased region" description="Polar residues" evidence="1">
    <location>
        <begin position="301"/>
        <end position="319"/>
    </location>
</feature>
<feature type="compositionally biased region" description="Basic residues" evidence="1">
    <location>
        <begin position="666"/>
        <end position="679"/>
    </location>
</feature>
<dbReference type="EnsemblPlants" id="Zm00001eb084730_T002">
    <property type="protein sequence ID" value="Zm00001eb084730_P002"/>
    <property type="gene ID" value="Zm00001eb084730"/>
</dbReference>
<feature type="domain" description="Coilin N-terminal" evidence="2">
    <location>
        <begin position="12"/>
        <end position="172"/>
    </location>
</feature>
<dbReference type="Gramene" id="Zm00001eb084730_T002">
    <property type="protein sequence ID" value="Zm00001eb084730_P002"/>
    <property type="gene ID" value="Zm00001eb084730"/>
</dbReference>
<dbReference type="InterPro" id="IPR056398">
    <property type="entry name" value="Tudor_Coilin"/>
</dbReference>
<dbReference type="Pfam" id="PF23086">
    <property type="entry name" value="Tudor_Coilin"/>
    <property type="match status" value="1"/>
</dbReference>
<accession>A0A804MGY6</accession>
<evidence type="ECO:0000259" key="2">
    <source>
        <dbReference type="Pfam" id="PF15862"/>
    </source>
</evidence>
<feature type="region of interest" description="Disordered" evidence="1">
    <location>
        <begin position="278"/>
        <end position="388"/>
    </location>
</feature>
<feature type="region of interest" description="Disordered" evidence="1">
    <location>
        <begin position="658"/>
        <end position="679"/>
    </location>
</feature>
<proteinExistence type="evidence at protein level"/>
<feature type="domain" description="Coilin tudor" evidence="3">
    <location>
        <begin position="455"/>
        <end position="557"/>
    </location>
</feature>
<reference evidence="4" key="2">
    <citation type="submission" date="2019-07" db="EMBL/GenBank/DDBJ databases">
        <authorList>
            <person name="Seetharam A."/>
            <person name="Woodhouse M."/>
            <person name="Cannon E."/>
        </authorList>
    </citation>
    <scope>NUCLEOTIDE SEQUENCE [LARGE SCALE GENOMIC DNA]</scope>
    <source>
        <strain evidence="4">cv. B73</strain>
    </source>
</reference>
<feature type="compositionally biased region" description="Polar residues" evidence="1">
    <location>
        <begin position="183"/>
        <end position="194"/>
    </location>
</feature>
<evidence type="ECO:0000313" key="5">
    <source>
        <dbReference type="Proteomes" id="UP000007305"/>
    </source>
</evidence>
<dbReference type="Proteomes" id="UP000007305">
    <property type="component" value="Chromosome 2"/>
</dbReference>
<evidence type="ECO:0000259" key="3">
    <source>
        <dbReference type="Pfam" id="PF23086"/>
    </source>
</evidence>
<feature type="compositionally biased region" description="Basic and acidic residues" evidence="1">
    <location>
        <begin position="195"/>
        <end position="205"/>
    </location>
</feature>
<dbReference type="AlphaFoldDB" id="A0A804MGY6"/>
<dbReference type="Pfam" id="PF15862">
    <property type="entry name" value="Coilin_N"/>
    <property type="match status" value="1"/>
</dbReference>
<name>A0A804MGY6_MAIZE</name>
<keyword evidence="5" id="KW-1185">Reference proteome</keyword>
<reference evidence="4" key="3">
    <citation type="submission" date="2021-05" db="UniProtKB">
        <authorList>
            <consortium name="EnsemblPlants"/>
        </authorList>
    </citation>
    <scope>IDENTIFICATION</scope>
    <source>
        <strain evidence="4">cv. B73</strain>
    </source>
</reference>
<evidence type="ECO:0007829" key="6">
    <source>
        <dbReference type="PeptideAtlas" id="A0A804MGY6"/>
    </source>
</evidence>
<feature type="compositionally biased region" description="Basic and acidic residues" evidence="1">
    <location>
        <begin position="138"/>
        <end position="152"/>
    </location>
</feature>
<dbReference type="PANTHER" id="PTHR15197:SF0">
    <property type="entry name" value="COILIN"/>
    <property type="match status" value="1"/>
</dbReference>